<evidence type="ECO:0000259" key="4">
    <source>
        <dbReference type="Pfam" id="PF25967"/>
    </source>
</evidence>
<dbReference type="PANTHER" id="PTHR30469">
    <property type="entry name" value="MULTIDRUG RESISTANCE PROTEIN MDTA"/>
    <property type="match status" value="1"/>
</dbReference>
<feature type="domain" description="Multidrug resistance protein MdtA-like C-terminal permuted SH3" evidence="4">
    <location>
        <begin position="300"/>
        <end position="357"/>
    </location>
</feature>
<sequence>MKKTVGALGILAVLLGIGFWLAHNQQTQQAQVQAAARPFPVTVAVEPVRRQSLTTETEYIGQSTFWREVPMTATTQGIVRELYVRLNGTVRAGQPLLKVDSDVNEASLAVAEATLAKVRQDLARYETLQRENNIAGNEVENARLQVRNAEFQLTSIRKQVSDALIKAPIGGAITEKPIERGMYIAPGTPLATITDVSAVKVTISVPETELTDWSIGRTVPVEFEAYPSVSFRGTVHHIGLKGGDANSTAGTSAPGTSTPGRFPVEIRVANSRADAPLRQYPLRLGMTAHVSRKSRSAASALTIPRTALIQNDGTTAVYVLQGQQVRLRPIQTSGQIGTDLIVQQGLQAGERVVVSGGNGLRDGLHVKERMSERMKE</sequence>
<comment type="caution">
    <text evidence="5">The sequence shown here is derived from an EMBL/GenBank/DDBJ whole genome shotgun (WGS) entry which is preliminary data.</text>
</comment>
<dbReference type="NCBIfam" id="TIGR01730">
    <property type="entry name" value="RND_mfp"/>
    <property type="match status" value="1"/>
</dbReference>
<dbReference type="Gene3D" id="1.10.287.470">
    <property type="entry name" value="Helix hairpin bin"/>
    <property type="match status" value="1"/>
</dbReference>
<evidence type="ECO:0000313" key="5">
    <source>
        <dbReference type="EMBL" id="MFD2573163.1"/>
    </source>
</evidence>
<keyword evidence="2" id="KW-0175">Coiled coil</keyword>
<dbReference type="Gene3D" id="2.40.30.170">
    <property type="match status" value="1"/>
</dbReference>
<protein>
    <submittedName>
        <fullName evidence="5">Efflux RND transporter periplasmic adaptor subunit</fullName>
    </submittedName>
</protein>
<dbReference type="SUPFAM" id="SSF111369">
    <property type="entry name" value="HlyD-like secretion proteins"/>
    <property type="match status" value="1"/>
</dbReference>
<comment type="similarity">
    <text evidence="1">Belongs to the membrane fusion protein (MFP) (TC 8.A.1) family.</text>
</comment>
<evidence type="ECO:0000256" key="2">
    <source>
        <dbReference type="SAM" id="Coils"/>
    </source>
</evidence>
<dbReference type="Proteomes" id="UP001597469">
    <property type="component" value="Unassembled WGS sequence"/>
</dbReference>
<proteinExistence type="inferred from homology"/>
<evidence type="ECO:0000313" key="6">
    <source>
        <dbReference type="Proteomes" id="UP001597469"/>
    </source>
</evidence>
<reference evidence="6" key="1">
    <citation type="journal article" date="2019" name="Int. J. Syst. Evol. Microbiol.">
        <title>The Global Catalogue of Microorganisms (GCM) 10K type strain sequencing project: providing services to taxonomists for standard genome sequencing and annotation.</title>
        <authorList>
            <consortium name="The Broad Institute Genomics Platform"/>
            <consortium name="The Broad Institute Genome Sequencing Center for Infectious Disease"/>
            <person name="Wu L."/>
            <person name="Ma J."/>
        </authorList>
    </citation>
    <scope>NUCLEOTIDE SEQUENCE [LARGE SCALE GENOMIC DNA]</scope>
    <source>
        <strain evidence="6">KCTC 42805</strain>
    </source>
</reference>
<evidence type="ECO:0000256" key="1">
    <source>
        <dbReference type="ARBA" id="ARBA00009477"/>
    </source>
</evidence>
<dbReference type="Gene3D" id="2.40.420.20">
    <property type="match status" value="1"/>
</dbReference>
<dbReference type="InterPro" id="IPR058627">
    <property type="entry name" value="MdtA-like_C"/>
</dbReference>
<gene>
    <name evidence="5" type="ORF">ACFSUS_21150</name>
</gene>
<dbReference type="Gene3D" id="2.40.50.100">
    <property type="match status" value="1"/>
</dbReference>
<evidence type="ECO:0000259" key="3">
    <source>
        <dbReference type="Pfam" id="PF25919"/>
    </source>
</evidence>
<dbReference type="Pfam" id="PF25967">
    <property type="entry name" value="RND-MFP_C"/>
    <property type="match status" value="1"/>
</dbReference>
<dbReference type="PANTHER" id="PTHR30469:SF15">
    <property type="entry name" value="HLYD FAMILY OF SECRETION PROTEINS"/>
    <property type="match status" value="1"/>
</dbReference>
<organism evidence="5 6">
    <name type="scientific">Spirosoma soli</name>
    <dbReference type="NCBI Taxonomy" id="1770529"/>
    <lineage>
        <taxon>Bacteria</taxon>
        <taxon>Pseudomonadati</taxon>
        <taxon>Bacteroidota</taxon>
        <taxon>Cytophagia</taxon>
        <taxon>Cytophagales</taxon>
        <taxon>Cytophagaceae</taxon>
        <taxon>Spirosoma</taxon>
    </lineage>
</organism>
<dbReference type="InterPro" id="IPR006143">
    <property type="entry name" value="RND_pump_MFP"/>
</dbReference>
<dbReference type="InterPro" id="IPR058790">
    <property type="entry name" value="BSH_CusB"/>
</dbReference>
<accession>A0ABW5MA98</accession>
<keyword evidence="6" id="KW-1185">Reference proteome</keyword>
<feature type="domain" description="CusB-like barrel-sandwich hybrid" evidence="3">
    <location>
        <begin position="73"/>
        <end position="193"/>
    </location>
</feature>
<dbReference type="EMBL" id="JBHULN010000015">
    <property type="protein sequence ID" value="MFD2573163.1"/>
    <property type="molecule type" value="Genomic_DNA"/>
</dbReference>
<dbReference type="RefSeq" id="WP_381525756.1">
    <property type="nucleotide sequence ID" value="NZ_JBHULN010000015.1"/>
</dbReference>
<dbReference type="Pfam" id="PF25919">
    <property type="entry name" value="BSH_CusB"/>
    <property type="match status" value="1"/>
</dbReference>
<name>A0ABW5MA98_9BACT</name>
<feature type="coiled-coil region" evidence="2">
    <location>
        <begin position="108"/>
        <end position="159"/>
    </location>
</feature>